<feature type="active site" description="Proton donor" evidence="5">
    <location>
        <position position="89"/>
    </location>
</feature>
<evidence type="ECO:0000256" key="5">
    <source>
        <dbReference type="PIRSR" id="PIRSR601382-1"/>
    </source>
</evidence>
<evidence type="ECO:0000256" key="1">
    <source>
        <dbReference type="ARBA" id="ARBA00004240"/>
    </source>
</evidence>
<dbReference type="GO" id="GO:0005975">
    <property type="term" value="P:carbohydrate metabolic process"/>
    <property type="evidence" value="ECO:0007669"/>
    <property type="project" value="InterPro"/>
</dbReference>
<dbReference type="Proteomes" id="UP001209540">
    <property type="component" value="Unassembled WGS sequence"/>
</dbReference>
<evidence type="ECO:0000256" key="6">
    <source>
        <dbReference type="PIRSR" id="PIRSR601382-2"/>
    </source>
</evidence>
<keyword evidence="7 8" id="KW-0378">Hydrolase</keyword>
<reference evidence="8" key="1">
    <citation type="journal article" date="2022" name="IScience">
        <title>Evolution of zygomycete secretomes and the origins of terrestrial fungal ecologies.</title>
        <authorList>
            <person name="Chang Y."/>
            <person name="Wang Y."/>
            <person name="Mondo S."/>
            <person name="Ahrendt S."/>
            <person name="Andreopoulos W."/>
            <person name="Barry K."/>
            <person name="Beard J."/>
            <person name="Benny G.L."/>
            <person name="Blankenship S."/>
            <person name="Bonito G."/>
            <person name="Cuomo C."/>
            <person name="Desiro A."/>
            <person name="Gervers K.A."/>
            <person name="Hundley H."/>
            <person name="Kuo A."/>
            <person name="LaButti K."/>
            <person name="Lang B.F."/>
            <person name="Lipzen A."/>
            <person name="O'Donnell K."/>
            <person name="Pangilinan J."/>
            <person name="Reynolds N."/>
            <person name="Sandor L."/>
            <person name="Smith M.E."/>
            <person name="Tsang A."/>
            <person name="Grigoriev I.V."/>
            <person name="Stajich J.E."/>
            <person name="Spatafora J.W."/>
        </authorList>
    </citation>
    <scope>NUCLEOTIDE SEQUENCE</scope>
    <source>
        <strain evidence="8">RSA 2281</strain>
    </source>
</reference>
<comment type="similarity">
    <text evidence="2 7">Belongs to the glycosyl hydrolase 47 family.</text>
</comment>
<feature type="active site" description="Proton donor" evidence="5">
    <location>
        <position position="325"/>
    </location>
</feature>
<dbReference type="AlphaFoldDB" id="A0AAD5JYB1"/>
<dbReference type="InterPro" id="IPR001382">
    <property type="entry name" value="Glyco_hydro_47"/>
</dbReference>
<dbReference type="InterPro" id="IPR012341">
    <property type="entry name" value="6hp_glycosidase-like_sf"/>
</dbReference>
<comment type="cofactor">
    <cofactor evidence="6">
        <name>Ca(2+)</name>
        <dbReference type="ChEBI" id="CHEBI:29108"/>
    </cofactor>
</comment>
<dbReference type="Pfam" id="PF01532">
    <property type="entry name" value="Glyco_hydro_47"/>
    <property type="match status" value="1"/>
</dbReference>
<organism evidence="8 9">
    <name type="scientific">Phascolomyces articulosus</name>
    <dbReference type="NCBI Taxonomy" id="60185"/>
    <lineage>
        <taxon>Eukaryota</taxon>
        <taxon>Fungi</taxon>
        <taxon>Fungi incertae sedis</taxon>
        <taxon>Mucoromycota</taxon>
        <taxon>Mucoromycotina</taxon>
        <taxon>Mucoromycetes</taxon>
        <taxon>Mucorales</taxon>
        <taxon>Lichtheimiaceae</taxon>
        <taxon>Phascolomyces</taxon>
    </lineage>
</organism>
<feature type="binding site" evidence="6">
    <location>
        <position position="430"/>
    </location>
    <ligand>
        <name>Ca(2+)</name>
        <dbReference type="ChEBI" id="CHEBI:29108"/>
    </ligand>
</feature>
<dbReference type="PRINTS" id="PR00747">
    <property type="entry name" value="GLYHDRLASE47"/>
</dbReference>
<feature type="active site" evidence="5">
    <location>
        <position position="230"/>
    </location>
</feature>
<dbReference type="GO" id="GO:0036503">
    <property type="term" value="P:ERAD pathway"/>
    <property type="evidence" value="ECO:0007669"/>
    <property type="project" value="UniProtKB-ARBA"/>
</dbReference>
<comment type="caution">
    <text evidence="8">The sequence shown here is derived from an EMBL/GenBank/DDBJ whole genome shotgun (WGS) entry which is preliminary data.</text>
</comment>
<dbReference type="GO" id="GO:0005509">
    <property type="term" value="F:calcium ion binding"/>
    <property type="evidence" value="ECO:0007669"/>
    <property type="project" value="InterPro"/>
</dbReference>
<evidence type="ECO:0000256" key="7">
    <source>
        <dbReference type="RuleBase" id="RU361193"/>
    </source>
</evidence>
<dbReference type="GO" id="GO:0044322">
    <property type="term" value="C:endoplasmic reticulum quality control compartment"/>
    <property type="evidence" value="ECO:0007669"/>
    <property type="project" value="GOC"/>
</dbReference>
<dbReference type="InterPro" id="IPR044674">
    <property type="entry name" value="EDEM1/2/3"/>
</dbReference>
<evidence type="ECO:0000313" key="8">
    <source>
        <dbReference type="EMBL" id="KAI9246479.1"/>
    </source>
</evidence>
<dbReference type="GO" id="GO:0004571">
    <property type="term" value="F:mannosyl-oligosaccharide 1,2-alpha-mannosidase activity"/>
    <property type="evidence" value="ECO:0007669"/>
    <property type="project" value="InterPro"/>
</dbReference>
<keyword evidence="7" id="KW-0326">Glycosidase</keyword>
<gene>
    <name evidence="8" type="ORF">BDA99DRAFT_592428</name>
</gene>
<feature type="active site" evidence="5">
    <location>
        <position position="344"/>
    </location>
</feature>
<dbReference type="SUPFAM" id="SSF48225">
    <property type="entry name" value="Seven-hairpin glycosidases"/>
    <property type="match status" value="1"/>
</dbReference>
<dbReference type="PANTHER" id="PTHR45679:SF5">
    <property type="entry name" value="ER DEGRADATION-ENHANCING ALPHA-MANNOSIDASE-LIKE PROTEIN 1"/>
    <property type="match status" value="1"/>
</dbReference>
<evidence type="ECO:0000256" key="2">
    <source>
        <dbReference type="ARBA" id="ARBA00007658"/>
    </source>
</evidence>
<proteinExistence type="inferred from homology"/>
<evidence type="ECO:0000256" key="3">
    <source>
        <dbReference type="ARBA" id="ARBA00022824"/>
    </source>
</evidence>
<name>A0AAD5JYB1_9FUNG</name>
<dbReference type="EC" id="3.2.1.-" evidence="7"/>
<evidence type="ECO:0000256" key="4">
    <source>
        <dbReference type="ARBA" id="ARBA00023180"/>
    </source>
</evidence>
<keyword evidence="6" id="KW-0479">Metal-binding</keyword>
<protein>
    <recommendedName>
        <fullName evidence="7">alpha-1,2-Mannosidase</fullName>
        <ecNumber evidence="7">3.2.1.-</ecNumber>
    </recommendedName>
</protein>
<keyword evidence="4" id="KW-0325">Glycoprotein</keyword>
<keyword evidence="3" id="KW-0256">Endoplasmic reticulum</keyword>
<dbReference type="Gene3D" id="1.50.10.10">
    <property type="match status" value="1"/>
</dbReference>
<dbReference type="EMBL" id="JAIXMP010000046">
    <property type="protein sequence ID" value="KAI9246479.1"/>
    <property type="molecule type" value="Genomic_DNA"/>
</dbReference>
<keyword evidence="9" id="KW-1185">Reference proteome</keyword>
<comment type="subcellular location">
    <subcellularLocation>
        <location evidence="1">Endoplasmic reticulum</location>
    </subcellularLocation>
</comment>
<evidence type="ECO:0000313" key="9">
    <source>
        <dbReference type="Proteomes" id="UP001209540"/>
    </source>
</evidence>
<accession>A0AAD5JYB1</accession>
<dbReference type="GO" id="GO:0016020">
    <property type="term" value="C:membrane"/>
    <property type="evidence" value="ECO:0007669"/>
    <property type="project" value="InterPro"/>
</dbReference>
<dbReference type="GO" id="GO:1904380">
    <property type="term" value="P:endoplasmic reticulum mannose trimming"/>
    <property type="evidence" value="ECO:0007669"/>
    <property type="project" value="InterPro"/>
</dbReference>
<dbReference type="InterPro" id="IPR036026">
    <property type="entry name" value="Seven-hairpin_glycosidases"/>
</dbReference>
<sequence>MFFHGWNNYLTLAYPEDELNPILCNGRGSDKLNPGNININDILGDYSLTIIDTLDTLAVLGEHEMFEDAVNKVLRDVSFNQDNRVQIFETNIRILGGLLSAHILATDPSYGHTIKGYNGGLLRLAQDLADRLIPAFQYTKTGIPYPRVNLRHGVQRTETVETCTAGAGSLVLEFGVLSRLTNNTYYEDVAKRAMRALWNRRSDIDLLGNVINIQTGQWIHTASSTGAGIDSYFEYLFKAYVLFGEAEYLDMFEDAYRAIMQHVRDPSGYLYRNVHMSSGALMATWVDSLSSFWPGLQVLYGDLDSAIKGHLIFYNIWRRYHALPERFDFYRKTVDIGFYPLRPEFIESTYYLYRATRDPFYLHVGEMVLEDLNNRTRLPCGFATIGDVRTGRLEDRMESFLLSETLKYLYLLFDTDNSFNKIDSNFVFTTEGHFLPLAGQYLKKPTSAASTPNKIDNRMCLLHNIDTLLQQHQHHHYIQHPHNLDISSIPYRPETDFAAAIVGSNSNEDNDEETFITSSILSDMLHSKGHCISPQTIQVERQYRKQEQQSFELTFNTDVRTHQLHRQSPKFVELVGGFLSRSLSGLKLEITKRSHRSGGGFQVTRG</sequence>
<reference evidence="8" key="2">
    <citation type="submission" date="2023-02" db="EMBL/GenBank/DDBJ databases">
        <authorList>
            <consortium name="DOE Joint Genome Institute"/>
            <person name="Mondo S.J."/>
            <person name="Chang Y."/>
            <person name="Wang Y."/>
            <person name="Ahrendt S."/>
            <person name="Andreopoulos W."/>
            <person name="Barry K."/>
            <person name="Beard J."/>
            <person name="Benny G.L."/>
            <person name="Blankenship S."/>
            <person name="Bonito G."/>
            <person name="Cuomo C."/>
            <person name="Desiro A."/>
            <person name="Gervers K.A."/>
            <person name="Hundley H."/>
            <person name="Kuo A."/>
            <person name="LaButti K."/>
            <person name="Lang B.F."/>
            <person name="Lipzen A."/>
            <person name="O'Donnell K."/>
            <person name="Pangilinan J."/>
            <person name="Reynolds N."/>
            <person name="Sandor L."/>
            <person name="Smith M.W."/>
            <person name="Tsang A."/>
            <person name="Grigoriev I.V."/>
            <person name="Stajich J.E."/>
            <person name="Spatafora J.W."/>
        </authorList>
    </citation>
    <scope>NUCLEOTIDE SEQUENCE</scope>
    <source>
        <strain evidence="8">RSA 2281</strain>
    </source>
</reference>
<keyword evidence="6" id="KW-0106">Calcium</keyword>
<dbReference type="PANTHER" id="PTHR45679">
    <property type="entry name" value="ER DEGRADATION-ENHANCING ALPHA-MANNOSIDASE-LIKE PROTEIN 2"/>
    <property type="match status" value="1"/>
</dbReference>